<evidence type="ECO:0000313" key="2">
    <source>
        <dbReference type="EMBL" id="GAG39065.1"/>
    </source>
</evidence>
<reference evidence="2" key="1">
    <citation type="journal article" date="2014" name="Front. Microbiol.">
        <title>High frequency of phylogenetically diverse reductive dehalogenase-homologous genes in deep subseafloor sedimentary metagenomes.</title>
        <authorList>
            <person name="Kawai M."/>
            <person name="Futagami T."/>
            <person name="Toyoda A."/>
            <person name="Takaki Y."/>
            <person name="Nishi S."/>
            <person name="Hori S."/>
            <person name="Arai W."/>
            <person name="Tsubouchi T."/>
            <person name="Morono Y."/>
            <person name="Uchiyama I."/>
            <person name="Ito T."/>
            <person name="Fujiyama A."/>
            <person name="Inagaki F."/>
            <person name="Takami H."/>
        </authorList>
    </citation>
    <scope>NUCLEOTIDE SEQUENCE</scope>
    <source>
        <strain evidence="2">Expedition CK06-06</strain>
    </source>
</reference>
<proteinExistence type="predicted"/>
<name>X0X7Q5_9ZZZZ</name>
<feature type="transmembrane region" description="Helical" evidence="1">
    <location>
        <begin position="32"/>
        <end position="55"/>
    </location>
</feature>
<protein>
    <submittedName>
        <fullName evidence="2">Uncharacterized protein</fullName>
    </submittedName>
</protein>
<dbReference type="AlphaFoldDB" id="X0X7Q5"/>
<organism evidence="2">
    <name type="scientific">marine sediment metagenome</name>
    <dbReference type="NCBI Taxonomy" id="412755"/>
    <lineage>
        <taxon>unclassified sequences</taxon>
        <taxon>metagenomes</taxon>
        <taxon>ecological metagenomes</taxon>
    </lineage>
</organism>
<sequence length="101" mass="10799">MSDKILGITPAGAMAEIEETNGKSHNWTSTKFFGMVGGSLAMMSFASVGLAMDWLTEFNYMTMQWTGLITISAYCGVNLAEKLGGIKGIIGKIGEKIAKVK</sequence>
<keyword evidence="1" id="KW-0472">Membrane</keyword>
<keyword evidence="1" id="KW-0812">Transmembrane</keyword>
<accession>X0X7Q5</accession>
<evidence type="ECO:0000256" key="1">
    <source>
        <dbReference type="SAM" id="Phobius"/>
    </source>
</evidence>
<dbReference type="EMBL" id="BARS01040744">
    <property type="protein sequence ID" value="GAG39065.1"/>
    <property type="molecule type" value="Genomic_DNA"/>
</dbReference>
<comment type="caution">
    <text evidence="2">The sequence shown here is derived from an EMBL/GenBank/DDBJ whole genome shotgun (WGS) entry which is preliminary data.</text>
</comment>
<keyword evidence="1" id="KW-1133">Transmembrane helix</keyword>
<gene>
    <name evidence="2" type="ORF">S01H1_62065</name>
</gene>